<dbReference type="EMBL" id="AGNL01044639">
    <property type="protein sequence ID" value="EJK49584.1"/>
    <property type="molecule type" value="Genomic_DNA"/>
</dbReference>
<protein>
    <recommendedName>
        <fullName evidence="2">DUF6820 domain-containing protein</fullName>
    </recommendedName>
</protein>
<evidence type="ECO:0000313" key="4">
    <source>
        <dbReference type="Proteomes" id="UP000266841"/>
    </source>
</evidence>
<comment type="caution">
    <text evidence="3">The sequence shown here is derived from an EMBL/GenBank/DDBJ whole genome shotgun (WGS) entry which is preliminary data.</text>
</comment>
<dbReference type="Proteomes" id="UP000266841">
    <property type="component" value="Unassembled WGS sequence"/>
</dbReference>
<dbReference type="AlphaFoldDB" id="K0RBA6"/>
<dbReference type="InterPro" id="IPR049223">
    <property type="entry name" value="DUF6820"/>
</dbReference>
<proteinExistence type="predicted"/>
<feature type="region of interest" description="Disordered" evidence="1">
    <location>
        <begin position="1"/>
        <end position="22"/>
    </location>
</feature>
<gene>
    <name evidence="3" type="ORF">THAOC_31525</name>
</gene>
<evidence type="ECO:0000259" key="2">
    <source>
        <dbReference type="Pfam" id="PF20699"/>
    </source>
</evidence>
<feature type="domain" description="DUF6820" evidence="2">
    <location>
        <begin position="45"/>
        <end position="99"/>
    </location>
</feature>
<name>K0RBA6_THAOC</name>
<keyword evidence="4" id="KW-1185">Reference proteome</keyword>
<reference evidence="3 4" key="1">
    <citation type="journal article" date="2012" name="Genome Biol.">
        <title>Genome and low-iron response of an oceanic diatom adapted to chronic iron limitation.</title>
        <authorList>
            <person name="Lommer M."/>
            <person name="Specht M."/>
            <person name="Roy A.S."/>
            <person name="Kraemer L."/>
            <person name="Andreson R."/>
            <person name="Gutowska M.A."/>
            <person name="Wolf J."/>
            <person name="Bergner S.V."/>
            <person name="Schilhabel M.B."/>
            <person name="Klostermeier U.C."/>
            <person name="Beiko R.G."/>
            <person name="Rosenstiel P."/>
            <person name="Hippler M."/>
            <person name="Laroche J."/>
        </authorList>
    </citation>
    <scope>NUCLEOTIDE SEQUENCE [LARGE SCALE GENOMIC DNA]</scope>
    <source>
        <strain evidence="3 4">CCMP1005</strain>
    </source>
</reference>
<evidence type="ECO:0000256" key="1">
    <source>
        <dbReference type="SAM" id="MobiDB-lite"/>
    </source>
</evidence>
<accession>K0RBA6</accession>
<dbReference type="Pfam" id="PF20699">
    <property type="entry name" value="DUF6820"/>
    <property type="match status" value="1"/>
</dbReference>
<feature type="compositionally biased region" description="Basic and acidic residues" evidence="1">
    <location>
        <begin position="13"/>
        <end position="22"/>
    </location>
</feature>
<organism evidence="3 4">
    <name type="scientific">Thalassiosira oceanica</name>
    <name type="common">Marine diatom</name>
    <dbReference type="NCBI Taxonomy" id="159749"/>
    <lineage>
        <taxon>Eukaryota</taxon>
        <taxon>Sar</taxon>
        <taxon>Stramenopiles</taxon>
        <taxon>Ochrophyta</taxon>
        <taxon>Bacillariophyta</taxon>
        <taxon>Coscinodiscophyceae</taxon>
        <taxon>Thalassiosirophycidae</taxon>
        <taxon>Thalassiosirales</taxon>
        <taxon>Thalassiosiraceae</taxon>
        <taxon>Thalassiosira</taxon>
    </lineage>
</organism>
<evidence type="ECO:0000313" key="3">
    <source>
        <dbReference type="EMBL" id="EJK49584.1"/>
    </source>
</evidence>
<sequence length="117" mass="12789">MKTSPKAGGSGEKVLHEDEQRFQDPKFYFPPWARSPVSIEVRLSTPATTPRLMMSEFAVAPARLIDNSGRRAIGIALPPQHFKGDALGMNRCHGRHIGAPGEAMEELDSPYRGCASV</sequence>